<comment type="caution">
    <text evidence="4">The sequence shown here is derived from an EMBL/GenBank/DDBJ whole genome shotgun (WGS) entry which is preliminary data.</text>
</comment>
<feature type="compositionally biased region" description="Low complexity" evidence="2">
    <location>
        <begin position="166"/>
        <end position="199"/>
    </location>
</feature>
<accession>A0A1S9RHS7</accession>
<sequence length="306" mass="32961">MSTTTTSTFTTTTLVGIPSAMKNGVTLSENQCPTCGGNGASHDAVESHRRIQELEGHVQALTERAAVTGKKMVLGISYQWIAEQSASALSISVKSSPRSKSLPNKLADYEDELRRLRSSQSAHDRTQSNSSRLSSSSHTAKTLSPTQATGSSDATSQASQPTHSRLSTLTSLLPYRRGSAATSTTSTSAPAAAPTTPTTLVTPLQHQASPASSDNASELQDALTREQSLRKAAESQLSLASTELEELTVQLFSQANEMVAQERKARAKLEERVAVLERRDIEKRTRLERLEKAMARVERLKALVNV</sequence>
<dbReference type="Gene3D" id="6.10.140.910">
    <property type="match status" value="1"/>
</dbReference>
<name>A0A1S9RHS7_PENBI</name>
<dbReference type="GO" id="GO:0070319">
    <property type="term" value="C:Golgi to plasma membrane transport vesicle"/>
    <property type="evidence" value="ECO:0007669"/>
    <property type="project" value="TreeGrafter"/>
</dbReference>
<dbReference type="GO" id="GO:0006887">
    <property type="term" value="P:exocytosis"/>
    <property type="evidence" value="ECO:0007669"/>
    <property type="project" value="TreeGrafter"/>
</dbReference>
<dbReference type="InterPro" id="IPR040351">
    <property type="entry name" value="RAB3IL/RAB3IP/Sec2"/>
</dbReference>
<dbReference type="PANTHER" id="PTHR14430:SF4">
    <property type="entry name" value="GDP_GTP EXCHANGE FACTOR SEC2 N-TERMINAL DOMAIN-CONTAINING PROTEIN"/>
    <property type="match status" value="1"/>
</dbReference>
<feature type="compositionally biased region" description="Polar residues" evidence="2">
    <location>
        <begin position="138"/>
        <end position="165"/>
    </location>
</feature>
<feature type="region of interest" description="Disordered" evidence="2">
    <location>
        <begin position="115"/>
        <end position="224"/>
    </location>
</feature>
<feature type="compositionally biased region" description="Low complexity" evidence="2">
    <location>
        <begin position="128"/>
        <end position="137"/>
    </location>
</feature>
<reference evidence="5" key="1">
    <citation type="submission" date="2015-09" db="EMBL/GenBank/DDBJ databases">
        <authorList>
            <person name="Fill T.P."/>
            <person name="Baretta J.F."/>
            <person name="de Almeida L.G."/>
            <person name="Rocha M."/>
            <person name="de Souza D.H."/>
            <person name="Malavazi I."/>
            <person name="Cerdeira L.T."/>
            <person name="Hong H."/>
            <person name="Samborskyy M."/>
            <person name="de Vasconcelos A.T."/>
            <person name="Leadlay P."/>
            <person name="Rodrigues-Filho E."/>
        </authorList>
    </citation>
    <scope>NUCLEOTIDE SEQUENCE [LARGE SCALE GENOMIC DNA]</scope>
    <source>
        <strain evidence="5">LaBioMMi 136</strain>
    </source>
</reference>
<evidence type="ECO:0000256" key="1">
    <source>
        <dbReference type="ARBA" id="ARBA00023054"/>
    </source>
</evidence>
<evidence type="ECO:0000313" key="5">
    <source>
        <dbReference type="Proteomes" id="UP000190744"/>
    </source>
</evidence>
<dbReference type="EMBL" id="LJBN01000173">
    <property type="protein sequence ID" value="OOQ84916.1"/>
    <property type="molecule type" value="Genomic_DNA"/>
</dbReference>
<feature type="domain" description="GDP/GTP exchange factor Sec2 N-terminal" evidence="3">
    <location>
        <begin position="214"/>
        <end position="292"/>
    </location>
</feature>
<dbReference type="GO" id="GO:0005085">
    <property type="term" value="F:guanyl-nucleotide exchange factor activity"/>
    <property type="evidence" value="ECO:0007669"/>
    <property type="project" value="InterPro"/>
</dbReference>
<evidence type="ECO:0000256" key="2">
    <source>
        <dbReference type="SAM" id="MobiDB-lite"/>
    </source>
</evidence>
<evidence type="ECO:0000259" key="3">
    <source>
        <dbReference type="Pfam" id="PF06428"/>
    </source>
</evidence>
<proteinExistence type="predicted"/>
<feature type="compositionally biased region" description="Polar residues" evidence="2">
    <location>
        <begin position="200"/>
        <end position="218"/>
    </location>
</feature>
<protein>
    <recommendedName>
        <fullName evidence="3">GDP/GTP exchange factor Sec2 N-terminal domain-containing protein</fullName>
    </recommendedName>
</protein>
<dbReference type="AlphaFoldDB" id="A0A1S9RHS7"/>
<dbReference type="Pfam" id="PF06428">
    <property type="entry name" value="Sec2p"/>
    <property type="match status" value="1"/>
</dbReference>
<organism evidence="4 5">
    <name type="scientific">Penicillium brasilianum</name>
    <dbReference type="NCBI Taxonomy" id="104259"/>
    <lineage>
        <taxon>Eukaryota</taxon>
        <taxon>Fungi</taxon>
        <taxon>Dikarya</taxon>
        <taxon>Ascomycota</taxon>
        <taxon>Pezizomycotina</taxon>
        <taxon>Eurotiomycetes</taxon>
        <taxon>Eurotiomycetidae</taxon>
        <taxon>Eurotiales</taxon>
        <taxon>Aspergillaceae</taxon>
        <taxon>Penicillium</taxon>
    </lineage>
</organism>
<gene>
    <name evidence="4" type="ORF">PEBR_28252</name>
</gene>
<dbReference type="Proteomes" id="UP000190744">
    <property type="component" value="Unassembled WGS sequence"/>
</dbReference>
<dbReference type="PANTHER" id="PTHR14430">
    <property type="entry name" value="RABIN3-RELATED"/>
    <property type="match status" value="1"/>
</dbReference>
<dbReference type="SUPFAM" id="SSF144284">
    <property type="entry name" value="Sec2 N-terminal region"/>
    <property type="match status" value="1"/>
</dbReference>
<dbReference type="GO" id="GO:0051286">
    <property type="term" value="C:cell tip"/>
    <property type="evidence" value="ECO:0007669"/>
    <property type="project" value="TreeGrafter"/>
</dbReference>
<evidence type="ECO:0000313" key="4">
    <source>
        <dbReference type="EMBL" id="OOQ84916.1"/>
    </source>
</evidence>
<dbReference type="InterPro" id="IPR009449">
    <property type="entry name" value="Sec2_N"/>
</dbReference>
<keyword evidence="1" id="KW-0175">Coiled coil</keyword>